<sequence length="306" mass="34996">MSPGGRATQKVWSYPQLSQGQGARTTTTSAPLNEDGGQPEITPENRTIYCPHKRWDEVYNLLNNHFNTNINHSQYFADWTSTDFARMKNLHPDKTMPEVLEAMLDKLQLVQRALGPGFQGEVALYTAVARACRGVKELENALLTQKPTCEALFADLRASLQVAMDHKHDNAYLTDQPSHDVNFTDRRYFSNNNTNRATPRTPYRPGQGSYIYNTPRPREETRNNAPSRTNGSKRCYVCKKEGCWSSNHPRTDQDKGRRIYIQSHEALGQEPGDYNIFLSEYEGTPPSQSYEQDDWQEENDIQEVQV</sequence>
<evidence type="ECO:0000313" key="2">
    <source>
        <dbReference type="EMBL" id="ELQ33808.1"/>
    </source>
</evidence>
<feature type="region of interest" description="Disordered" evidence="1">
    <location>
        <begin position="265"/>
        <end position="306"/>
    </location>
</feature>
<proteinExistence type="predicted"/>
<reference evidence="2" key="1">
    <citation type="journal article" date="2012" name="PLoS Genet.">
        <title>Comparative analysis of the genomes of two field isolates of the rice blast fungus Magnaporthe oryzae.</title>
        <authorList>
            <person name="Xue M."/>
            <person name="Yang J."/>
            <person name="Li Z."/>
            <person name="Hu S."/>
            <person name="Yao N."/>
            <person name="Dean R.A."/>
            <person name="Zhao W."/>
            <person name="Shen M."/>
            <person name="Zhang H."/>
            <person name="Li C."/>
            <person name="Liu L."/>
            <person name="Cao L."/>
            <person name="Xu X."/>
            <person name="Xing Y."/>
            <person name="Hsiang T."/>
            <person name="Zhang Z."/>
            <person name="Xu J.R."/>
            <person name="Peng Y.L."/>
        </authorList>
    </citation>
    <scope>NUCLEOTIDE SEQUENCE</scope>
    <source>
        <strain evidence="2">Y34</strain>
    </source>
</reference>
<dbReference type="AlphaFoldDB" id="A0AA97NP52"/>
<feature type="compositionally biased region" description="Polar residues" evidence="1">
    <location>
        <begin position="15"/>
        <end position="31"/>
    </location>
</feature>
<organism evidence="2">
    <name type="scientific">Pyricularia oryzae (strain Y34)</name>
    <name type="common">Rice blast fungus</name>
    <name type="synonym">Magnaporthe oryzae</name>
    <dbReference type="NCBI Taxonomy" id="1143189"/>
    <lineage>
        <taxon>Eukaryota</taxon>
        <taxon>Fungi</taxon>
        <taxon>Dikarya</taxon>
        <taxon>Ascomycota</taxon>
        <taxon>Pezizomycotina</taxon>
        <taxon>Sordariomycetes</taxon>
        <taxon>Sordariomycetidae</taxon>
        <taxon>Magnaporthales</taxon>
        <taxon>Pyriculariaceae</taxon>
        <taxon>Pyricularia</taxon>
    </lineage>
</organism>
<name>A0AA97NP52_PYRO3</name>
<dbReference type="Proteomes" id="UP000011086">
    <property type="component" value="Unassembled WGS sequence"/>
</dbReference>
<protein>
    <submittedName>
        <fullName evidence="2">Uncharacterized protein</fullName>
    </submittedName>
</protein>
<dbReference type="EMBL" id="JH793767">
    <property type="protein sequence ID" value="ELQ33808.1"/>
    <property type="molecule type" value="Genomic_DNA"/>
</dbReference>
<gene>
    <name evidence="2" type="ORF">OOU_Y34scaffold00875g6</name>
</gene>
<feature type="region of interest" description="Disordered" evidence="1">
    <location>
        <begin position="184"/>
        <end position="231"/>
    </location>
</feature>
<feature type="compositionally biased region" description="Low complexity" evidence="1">
    <location>
        <begin position="191"/>
        <end position="205"/>
    </location>
</feature>
<evidence type="ECO:0000256" key="1">
    <source>
        <dbReference type="SAM" id="MobiDB-lite"/>
    </source>
</evidence>
<feature type="compositionally biased region" description="Acidic residues" evidence="1">
    <location>
        <begin position="291"/>
        <end position="306"/>
    </location>
</feature>
<accession>A0AA97NP52</accession>
<feature type="region of interest" description="Disordered" evidence="1">
    <location>
        <begin position="1"/>
        <end position="45"/>
    </location>
</feature>